<dbReference type="EMBL" id="JBHUHV010000059">
    <property type="protein sequence ID" value="MFD2069317.1"/>
    <property type="molecule type" value="Genomic_DNA"/>
</dbReference>
<evidence type="ECO:0000313" key="2">
    <source>
        <dbReference type="EMBL" id="MFD2069317.1"/>
    </source>
</evidence>
<dbReference type="Gene3D" id="3.40.50.880">
    <property type="match status" value="1"/>
</dbReference>
<dbReference type="CDD" id="cd01741">
    <property type="entry name" value="GATase1_1"/>
    <property type="match status" value="1"/>
</dbReference>
<dbReference type="PANTHER" id="PTHR42695:SF5">
    <property type="entry name" value="GLUTAMINE AMIDOTRANSFERASE YLR126C-RELATED"/>
    <property type="match status" value="1"/>
</dbReference>
<gene>
    <name evidence="2" type="ORF">ACFSKU_20710</name>
</gene>
<feature type="domain" description="Glutamine amidotransferase" evidence="1">
    <location>
        <begin position="42"/>
        <end position="179"/>
    </location>
</feature>
<protein>
    <submittedName>
        <fullName evidence="2">Type 1 glutamine amidotransferase</fullName>
    </submittedName>
</protein>
<evidence type="ECO:0000259" key="1">
    <source>
        <dbReference type="Pfam" id="PF00117"/>
    </source>
</evidence>
<accession>A0ABW4X2Y4</accession>
<dbReference type="InterPro" id="IPR017926">
    <property type="entry name" value="GATASE"/>
</dbReference>
<reference evidence="3" key="1">
    <citation type="journal article" date="2019" name="Int. J. Syst. Evol. Microbiol.">
        <title>The Global Catalogue of Microorganisms (GCM) 10K type strain sequencing project: providing services to taxonomists for standard genome sequencing and annotation.</title>
        <authorList>
            <consortium name="The Broad Institute Genomics Platform"/>
            <consortium name="The Broad Institute Genome Sequencing Center for Infectious Disease"/>
            <person name="Wu L."/>
            <person name="Ma J."/>
        </authorList>
    </citation>
    <scope>NUCLEOTIDE SEQUENCE [LARGE SCALE GENOMIC DNA]</scope>
    <source>
        <strain evidence="3">JCM 16545</strain>
    </source>
</reference>
<comment type="caution">
    <text evidence="2">The sequence shown here is derived from an EMBL/GenBank/DDBJ whole genome shotgun (WGS) entry which is preliminary data.</text>
</comment>
<sequence>MHIHYIQNHSLSGLGMIQTWIEEHHHTVTGTVMDADAVLPPVDDFDLLIVLGGIMGAYEEDAYPWLIKEKEFIREAVKRKKFVLGICLGAQLIADALGGKAYPHAHQEIGWCNISLNEQAASVPFLKGLPENFTAFQFHGDTFLLPEGAKVAASNEACANQLFVYGEHVVGAQFHPEYDEQIISHLMKYSKGKLAAGPYVQDAVSWLNQEEHKKNMKAFLYTLLGNIEESAQEVSKASKLSCYQ</sequence>
<keyword evidence="3" id="KW-1185">Reference proteome</keyword>
<dbReference type="InterPro" id="IPR044992">
    <property type="entry name" value="ChyE-like"/>
</dbReference>
<dbReference type="SUPFAM" id="SSF52317">
    <property type="entry name" value="Class I glutamine amidotransferase-like"/>
    <property type="match status" value="1"/>
</dbReference>
<dbReference type="RefSeq" id="WP_229961283.1">
    <property type="nucleotide sequence ID" value="NZ_JAJJWI010000011.1"/>
</dbReference>
<dbReference type="InterPro" id="IPR029062">
    <property type="entry name" value="Class_I_gatase-like"/>
</dbReference>
<name>A0ABW4X2Y4_9BACT</name>
<organism evidence="2 3">
    <name type="scientific">Pontibacter silvestris</name>
    <dbReference type="NCBI Taxonomy" id="2305183"/>
    <lineage>
        <taxon>Bacteria</taxon>
        <taxon>Pseudomonadati</taxon>
        <taxon>Bacteroidota</taxon>
        <taxon>Cytophagia</taxon>
        <taxon>Cytophagales</taxon>
        <taxon>Hymenobacteraceae</taxon>
        <taxon>Pontibacter</taxon>
    </lineage>
</organism>
<dbReference type="PROSITE" id="PS51273">
    <property type="entry name" value="GATASE_TYPE_1"/>
    <property type="match status" value="1"/>
</dbReference>
<dbReference type="Proteomes" id="UP001597369">
    <property type="component" value="Unassembled WGS sequence"/>
</dbReference>
<keyword evidence="2" id="KW-0315">Glutamine amidotransferase</keyword>
<evidence type="ECO:0000313" key="3">
    <source>
        <dbReference type="Proteomes" id="UP001597369"/>
    </source>
</evidence>
<dbReference type="PANTHER" id="PTHR42695">
    <property type="entry name" value="GLUTAMINE AMIDOTRANSFERASE YLR126C-RELATED"/>
    <property type="match status" value="1"/>
</dbReference>
<dbReference type="Pfam" id="PF00117">
    <property type="entry name" value="GATase"/>
    <property type="match status" value="1"/>
</dbReference>
<proteinExistence type="predicted"/>